<proteinExistence type="predicted"/>
<dbReference type="Proteomes" id="UP000250321">
    <property type="component" value="Unassembled WGS sequence"/>
</dbReference>
<gene>
    <name evidence="1" type="ORF">Pyn_01113</name>
</gene>
<sequence length="90" mass="9800">MGRGRMDSKGWTLCIPSEVIDNWGIKCTGQSAHLMPQARRAGHYCPGLCDASLRSVSGNDGLWAFDTSSCFQFARAVILPCHSKRRSPGS</sequence>
<protein>
    <submittedName>
        <fullName evidence="1">Uncharacterized protein</fullName>
    </submittedName>
</protein>
<comment type="caution">
    <text evidence="1">The sequence shown here is derived from an EMBL/GenBank/DDBJ whole genome shotgun (WGS) entry which is preliminary data.</text>
</comment>
<keyword evidence="2" id="KW-1185">Reference proteome</keyword>
<accession>A0A314UXG7</accession>
<name>A0A314UXG7_PRUYE</name>
<organism evidence="1 2">
    <name type="scientific">Prunus yedoensis var. nudiflora</name>
    <dbReference type="NCBI Taxonomy" id="2094558"/>
    <lineage>
        <taxon>Eukaryota</taxon>
        <taxon>Viridiplantae</taxon>
        <taxon>Streptophyta</taxon>
        <taxon>Embryophyta</taxon>
        <taxon>Tracheophyta</taxon>
        <taxon>Spermatophyta</taxon>
        <taxon>Magnoliopsida</taxon>
        <taxon>eudicotyledons</taxon>
        <taxon>Gunneridae</taxon>
        <taxon>Pentapetalae</taxon>
        <taxon>rosids</taxon>
        <taxon>fabids</taxon>
        <taxon>Rosales</taxon>
        <taxon>Rosaceae</taxon>
        <taxon>Amygdaloideae</taxon>
        <taxon>Amygdaleae</taxon>
        <taxon>Prunus</taxon>
    </lineage>
</organism>
<evidence type="ECO:0000313" key="2">
    <source>
        <dbReference type="Proteomes" id="UP000250321"/>
    </source>
</evidence>
<dbReference type="AlphaFoldDB" id="A0A314UXG7"/>
<reference evidence="1 2" key="1">
    <citation type="submission" date="2018-02" db="EMBL/GenBank/DDBJ databases">
        <title>Draft genome of wild Prunus yedoensis var. nudiflora.</title>
        <authorList>
            <person name="Baek S."/>
            <person name="Kim J.-H."/>
            <person name="Choi K."/>
            <person name="Kim G.-B."/>
            <person name="Cho A."/>
            <person name="Jang H."/>
            <person name="Shin C.-H."/>
            <person name="Yu H.-J."/>
            <person name="Mun J.-H."/>
        </authorList>
    </citation>
    <scope>NUCLEOTIDE SEQUENCE [LARGE SCALE GENOMIC DNA]</scope>
    <source>
        <strain evidence="2">cv. Jeju island</strain>
        <tissue evidence="1">Leaf</tissue>
    </source>
</reference>
<evidence type="ECO:0000313" key="1">
    <source>
        <dbReference type="EMBL" id="PQM42091.1"/>
    </source>
</evidence>
<dbReference type="EMBL" id="PJQY01002865">
    <property type="protein sequence ID" value="PQM42091.1"/>
    <property type="molecule type" value="Genomic_DNA"/>
</dbReference>